<name>A0ABU2ZT00_9ALTE</name>
<organism evidence="3 4">
    <name type="scientific">Glaciecola petra</name>
    <dbReference type="NCBI Taxonomy" id="3075602"/>
    <lineage>
        <taxon>Bacteria</taxon>
        <taxon>Pseudomonadati</taxon>
        <taxon>Pseudomonadota</taxon>
        <taxon>Gammaproteobacteria</taxon>
        <taxon>Alteromonadales</taxon>
        <taxon>Alteromonadaceae</taxon>
        <taxon>Glaciecola</taxon>
    </lineage>
</organism>
<dbReference type="RefSeq" id="WP_311368014.1">
    <property type="nucleotide sequence ID" value="NZ_JAVRHX010000001.1"/>
</dbReference>
<keyword evidence="2" id="KW-0812">Transmembrane</keyword>
<feature type="transmembrane region" description="Helical" evidence="2">
    <location>
        <begin position="38"/>
        <end position="60"/>
    </location>
</feature>
<sequence length="286" mass="33089">MKNITFIKNPLTIIAFFAGLSESISIGVLPFLDKELAFYFIWFVMFFPPLIVLLFFYTLYTKHEVLYAPADYQNEDNFTKSYSKADPKEIQNKLQEDAKIALNEEKQTVKVGDVKLPQEQVKSGSDISNIRLRKEAPPPPPLPASLVKETAEKTSEIKNSLIYKIENEKGLSFQTDVVFDDGSKREILDAMTFDMKFVHVMDVKYYRKVPNENEIYAQIDRLIHLNFRKYKKTPFFYFYFVIDEPNIDFDKLNTIATDRIKTVIPSTYGAMSFVQFVHTSSITGSL</sequence>
<keyword evidence="4" id="KW-1185">Reference proteome</keyword>
<reference evidence="3 4" key="1">
    <citation type="submission" date="2023-09" db="EMBL/GenBank/DDBJ databases">
        <authorList>
            <person name="Rey-Velasco X."/>
        </authorList>
    </citation>
    <scope>NUCLEOTIDE SEQUENCE [LARGE SCALE GENOMIC DNA]</scope>
    <source>
        <strain evidence="3 4">P117</strain>
    </source>
</reference>
<keyword evidence="2" id="KW-0472">Membrane</keyword>
<evidence type="ECO:0000313" key="3">
    <source>
        <dbReference type="EMBL" id="MDT0594547.1"/>
    </source>
</evidence>
<evidence type="ECO:0000313" key="4">
    <source>
        <dbReference type="Proteomes" id="UP001253545"/>
    </source>
</evidence>
<feature type="transmembrane region" description="Helical" evidence="2">
    <location>
        <begin position="12"/>
        <end position="32"/>
    </location>
</feature>
<dbReference type="Proteomes" id="UP001253545">
    <property type="component" value="Unassembled WGS sequence"/>
</dbReference>
<proteinExistence type="predicted"/>
<evidence type="ECO:0000256" key="2">
    <source>
        <dbReference type="SAM" id="Phobius"/>
    </source>
</evidence>
<protein>
    <submittedName>
        <fullName evidence="3">Uncharacterized protein</fullName>
    </submittedName>
</protein>
<accession>A0ABU2ZT00</accession>
<keyword evidence="2" id="KW-1133">Transmembrane helix</keyword>
<dbReference type="EMBL" id="JAVRHX010000001">
    <property type="protein sequence ID" value="MDT0594547.1"/>
    <property type="molecule type" value="Genomic_DNA"/>
</dbReference>
<evidence type="ECO:0000256" key="1">
    <source>
        <dbReference type="SAM" id="MobiDB-lite"/>
    </source>
</evidence>
<gene>
    <name evidence="3" type="ORF">RM552_06800</name>
</gene>
<comment type="caution">
    <text evidence="3">The sequence shown here is derived from an EMBL/GenBank/DDBJ whole genome shotgun (WGS) entry which is preliminary data.</text>
</comment>
<feature type="region of interest" description="Disordered" evidence="1">
    <location>
        <begin position="122"/>
        <end position="144"/>
    </location>
</feature>